<keyword evidence="2" id="KW-0031">Aminopeptidase</keyword>
<evidence type="ECO:0000256" key="3">
    <source>
        <dbReference type="ARBA" id="ARBA00022670"/>
    </source>
</evidence>
<keyword evidence="5" id="KW-0464">Manganese</keyword>
<dbReference type="PROSITE" id="PS00631">
    <property type="entry name" value="CYTOSOL_AP"/>
    <property type="match status" value="1"/>
</dbReference>
<dbReference type="PANTHER" id="PTHR11963">
    <property type="entry name" value="LEUCINE AMINOPEPTIDASE-RELATED"/>
    <property type="match status" value="1"/>
</dbReference>
<keyword evidence="8" id="KW-1185">Reference proteome</keyword>
<dbReference type="InterPro" id="IPR000819">
    <property type="entry name" value="Peptidase_M17_C"/>
</dbReference>
<comment type="similarity">
    <text evidence="1">Belongs to the peptidase M17 family.</text>
</comment>
<comment type="caution">
    <text evidence="7">The sequence shown here is derived from an EMBL/GenBank/DDBJ whole genome shotgun (WGS) entry which is preliminary data.</text>
</comment>
<dbReference type="Pfam" id="PF00883">
    <property type="entry name" value="Peptidase_M17"/>
    <property type="match status" value="1"/>
</dbReference>
<evidence type="ECO:0000256" key="2">
    <source>
        <dbReference type="ARBA" id="ARBA00022438"/>
    </source>
</evidence>
<accession>A0ABQ2Z3C0</accession>
<organism evidence="7 8">
    <name type="scientific">Litchfieldella qijiaojingensis</name>
    <dbReference type="NCBI Taxonomy" id="980347"/>
    <lineage>
        <taxon>Bacteria</taxon>
        <taxon>Pseudomonadati</taxon>
        <taxon>Pseudomonadota</taxon>
        <taxon>Gammaproteobacteria</taxon>
        <taxon>Oceanospirillales</taxon>
        <taxon>Halomonadaceae</taxon>
        <taxon>Litchfieldella</taxon>
    </lineage>
</organism>
<gene>
    <name evidence="7" type="ORF">GCM10007160_32600</name>
</gene>
<evidence type="ECO:0000256" key="1">
    <source>
        <dbReference type="ARBA" id="ARBA00009528"/>
    </source>
</evidence>
<evidence type="ECO:0000256" key="5">
    <source>
        <dbReference type="ARBA" id="ARBA00023211"/>
    </source>
</evidence>
<dbReference type="InterPro" id="IPR011356">
    <property type="entry name" value="Leucine_aapep/pepB"/>
</dbReference>
<dbReference type="SUPFAM" id="SSF53187">
    <property type="entry name" value="Zn-dependent exopeptidases"/>
    <property type="match status" value="1"/>
</dbReference>
<evidence type="ECO:0000313" key="7">
    <source>
        <dbReference type="EMBL" id="GGY02125.1"/>
    </source>
</evidence>
<dbReference type="Proteomes" id="UP000653056">
    <property type="component" value="Unassembled WGS sequence"/>
</dbReference>
<keyword evidence="4" id="KW-0378">Hydrolase</keyword>
<protein>
    <submittedName>
        <fullName evidence="7">Peptidase M17</fullName>
    </submittedName>
</protein>
<sequence>MKPVLPTFPRLSLELHPELPTSEAYQRFESLILLVPEGQRETLAPLPGAEFLRRRLADFPDKANPVLLSPPDGVRTAVGFVATGSGGFQALTLARKLVAPLLEERPARIGVVSLLQEPAAASAMAEALVAAVHAGLFRLPKITREPEDTLALQAVELFGNVGTPDLSTAEATAEGNNLARWLTHLPGNVLTPGSYRRYAEELAEREGWDVEFLDRDRLEELGAGAFLSVVQASPQRDAGILHLSYRPAEATARPFALVGKGICFDTGGTNLKVGPGMLGMHGDMQGSAVALGTLLALTRLGFAQPLDCWLALAENHIGPTAAKCNDVITALDGTTIELINTDAEGRMVLADTLALASREQPQAILDYATLTGAVVAALGQRMSGAISNRRDWVEPLIQAGERCGERIWPLPYAEDYDEDLESRVADLMQCRTEGAADHLYAARLLGRFVAEGIGWVHVDMAAGTHKGGLGHIPTDVQGFGVRFGTEWLRWLAGQQPMAAEVSEEGRS</sequence>
<dbReference type="RefSeq" id="WP_189471066.1">
    <property type="nucleotide sequence ID" value="NZ_BMXS01000019.1"/>
</dbReference>
<dbReference type="EMBL" id="BMXS01000019">
    <property type="protein sequence ID" value="GGY02125.1"/>
    <property type="molecule type" value="Genomic_DNA"/>
</dbReference>
<feature type="domain" description="Cytosol aminopeptidase" evidence="6">
    <location>
        <begin position="340"/>
        <end position="347"/>
    </location>
</feature>
<evidence type="ECO:0000259" key="6">
    <source>
        <dbReference type="PROSITE" id="PS00631"/>
    </source>
</evidence>
<keyword evidence="3" id="KW-0645">Protease</keyword>
<evidence type="ECO:0000256" key="4">
    <source>
        <dbReference type="ARBA" id="ARBA00022801"/>
    </source>
</evidence>
<dbReference type="PANTHER" id="PTHR11963:SF48">
    <property type="entry name" value="DIPEPTIDASE B, ISOFORM A"/>
    <property type="match status" value="1"/>
</dbReference>
<dbReference type="PRINTS" id="PR00481">
    <property type="entry name" value="LAMNOPPTDASE"/>
</dbReference>
<evidence type="ECO:0000313" key="8">
    <source>
        <dbReference type="Proteomes" id="UP000653056"/>
    </source>
</evidence>
<dbReference type="Gene3D" id="3.40.630.10">
    <property type="entry name" value="Zn peptidases"/>
    <property type="match status" value="1"/>
</dbReference>
<reference evidence="8" key="1">
    <citation type="journal article" date="2019" name="Int. J. Syst. Evol. Microbiol.">
        <title>The Global Catalogue of Microorganisms (GCM) 10K type strain sequencing project: providing services to taxonomists for standard genome sequencing and annotation.</title>
        <authorList>
            <consortium name="The Broad Institute Genomics Platform"/>
            <consortium name="The Broad Institute Genome Sequencing Center for Infectious Disease"/>
            <person name="Wu L."/>
            <person name="Ma J."/>
        </authorList>
    </citation>
    <scope>NUCLEOTIDE SEQUENCE [LARGE SCALE GENOMIC DNA]</scope>
    <source>
        <strain evidence="8">KCTC 22228</strain>
    </source>
</reference>
<proteinExistence type="inferred from homology"/>
<dbReference type="CDD" id="cd00433">
    <property type="entry name" value="Peptidase_M17"/>
    <property type="match status" value="1"/>
</dbReference>
<name>A0ABQ2Z3C0_9GAMM</name>